<keyword evidence="4" id="KW-1185">Reference proteome</keyword>
<dbReference type="InterPro" id="IPR034660">
    <property type="entry name" value="DinB/YfiT-like"/>
</dbReference>
<name>A0ABQ2JMR3_9ACTN</name>
<dbReference type="InterPro" id="IPR017517">
    <property type="entry name" value="Maleyloyr_isom"/>
</dbReference>
<gene>
    <name evidence="3" type="ORF">GCM10012285_38700</name>
</gene>
<evidence type="ECO:0000259" key="1">
    <source>
        <dbReference type="Pfam" id="PF07398"/>
    </source>
</evidence>
<dbReference type="EMBL" id="BMND01000016">
    <property type="protein sequence ID" value="GGN50060.1"/>
    <property type="molecule type" value="Genomic_DNA"/>
</dbReference>
<dbReference type="InterPro" id="IPR024344">
    <property type="entry name" value="MDMPI_metal-binding"/>
</dbReference>
<evidence type="ECO:0000313" key="3">
    <source>
        <dbReference type="EMBL" id="GGN50060.1"/>
    </source>
</evidence>
<evidence type="ECO:0000313" key="4">
    <source>
        <dbReference type="Proteomes" id="UP000600080"/>
    </source>
</evidence>
<accession>A0ABQ2JMR3</accession>
<evidence type="ECO:0000259" key="2">
    <source>
        <dbReference type="Pfam" id="PF11716"/>
    </source>
</evidence>
<dbReference type="InterPro" id="IPR010872">
    <property type="entry name" value="MDMPI_C-term_domain"/>
</dbReference>
<dbReference type="SUPFAM" id="SSF55718">
    <property type="entry name" value="SCP-like"/>
    <property type="match status" value="1"/>
</dbReference>
<feature type="domain" description="MDMPI C-terminal" evidence="1">
    <location>
        <begin position="160"/>
        <end position="238"/>
    </location>
</feature>
<comment type="caution">
    <text evidence="3">The sequence shown here is derived from an EMBL/GenBank/DDBJ whole genome shotgun (WGS) entry which is preliminary data.</text>
</comment>
<reference evidence="4" key="1">
    <citation type="journal article" date="2019" name="Int. J. Syst. Evol. Microbiol.">
        <title>The Global Catalogue of Microorganisms (GCM) 10K type strain sequencing project: providing services to taxonomists for standard genome sequencing and annotation.</title>
        <authorList>
            <consortium name="The Broad Institute Genomics Platform"/>
            <consortium name="The Broad Institute Genome Sequencing Center for Infectious Disease"/>
            <person name="Wu L."/>
            <person name="Ma J."/>
        </authorList>
    </citation>
    <scope>NUCLEOTIDE SEQUENCE [LARGE SCALE GENOMIC DNA]</scope>
    <source>
        <strain evidence="4">CGMCC 4.7323</strain>
    </source>
</reference>
<dbReference type="InterPro" id="IPR036527">
    <property type="entry name" value="SCP2_sterol-bd_dom_sf"/>
</dbReference>
<protein>
    <submittedName>
        <fullName evidence="3">Maleylpyruvate isomerase</fullName>
    </submittedName>
</protein>
<dbReference type="GeneID" id="301549599"/>
<keyword evidence="3" id="KW-0413">Isomerase</keyword>
<dbReference type="SUPFAM" id="SSF109854">
    <property type="entry name" value="DinB/YfiT-like putative metalloenzymes"/>
    <property type="match status" value="1"/>
</dbReference>
<dbReference type="Proteomes" id="UP000600080">
    <property type="component" value="Unassembled WGS sequence"/>
</dbReference>
<sequence length="247" mass="26558">MTLNPPDFPRDVAAVREATGRLMASVRTLDDAALAEPSLLAGWTRGHVLTHLARNADALGNLLTWARTDVRTPMYASGEARDRDIERGAARPLAAQLADLEEAAARFDAAMEALPEARRPFEVEMRNGVVERADRLPMRRLTEVELHHVDLGIGHTVDQLSPAFVDSELAFLCTVKFAGRPELPALELRADEGGRWRTGRWEAAAGGEAAPVVVTGPATALVGWLTGRGDGGKLDSHGSELPAVPPL</sequence>
<dbReference type="GO" id="GO:0016853">
    <property type="term" value="F:isomerase activity"/>
    <property type="evidence" value="ECO:0007669"/>
    <property type="project" value="UniProtKB-KW"/>
</dbReference>
<dbReference type="Pfam" id="PF07398">
    <property type="entry name" value="MDMPI_C"/>
    <property type="match status" value="1"/>
</dbReference>
<dbReference type="Gene3D" id="1.20.120.450">
    <property type="entry name" value="dinb family like domain"/>
    <property type="match status" value="1"/>
</dbReference>
<dbReference type="NCBIfam" id="TIGR03083">
    <property type="entry name" value="maleylpyruvate isomerase family mycothiol-dependent enzyme"/>
    <property type="match status" value="1"/>
</dbReference>
<organism evidence="3 4">
    <name type="scientific">Streptomyces kronopolitis</name>
    <dbReference type="NCBI Taxonomy" id="1612435"/>
    <lineage>
        <taxon>Bacteria</taxon>
        <taxon>Bacillati</taxon>
        <taxon>Actinomycetota</taxon>
        <taxon>Actinomycetes</taxon>
        <taxon>Kitasatosporales</taxon>
        <taxon>Streptomycetaceae</taxon>
        <taxon>Streptomyces</taxon>
    </lineage>
</organism>
<dbReference type="Pfam" id="PF11716">
    <property type="entry name" value="MDMPI_N"/>
    <property type="match status" value="1"/>
</dbReference>
<proteinExistence type="predicted"/>
<dbReference type="Gene3D" id="3.30.1050.20">
    <property type="match status" value="1"/>
</dbReference>
<dbReference type="RefSeq" id="WP_189099746.1">
    <property type="nucleotide sequence ID" value="NZ_BMND01000016.1"/>
</dbReference>
<feature type="domain" description="Mycothiol-dependent maleylpyruvate isomerase metal-binding" evidence="2">
    <location>
        <begin position="15"/>
        <end position="151"/>
    </location>
</feature>